<organism evidence="1 2">
    <name type="scientific">Neocallimastix californiae</name>
    <dbReference type="NCBI Taxonomy" id="1754190"/>
    <lineage>
        <taxon>Eukaryota</taxon>
        <taxon>Fungi</taxon>
        <taxon>Fungi incertae sedis</taxon>
        <taxon>Chytridiomycota</taxon>
        <taxon>Chytridiomycota incertae sedis</taxon>
        <taxon>Neocallimastigomycetes</taxon>
        <taxon>Neocallimastigales</taxon>
        <taxon>Neocallimastigaceae</taxon>
        <taxon>Neocallimastix</taxon>
    </lineage>
</organism>
<accession>A0A1Y2D559</accession>
<reference evidence="1 2" key="1">
    <citation type="submission" date="2016-08" db="EMBL/GenBank/DDBJ databases">
        <title>A Parts List for Fungal Cellulosomes Revealed by Comparative Genomics.</title>
        <authorList>
            <consortium name="DOE Joint Genome Institute"/>
            <person name="Haitjema C.H."/>
            <person name="Gilmore S.P."/>
            <person name="Henske J.K."/>
            <person name="Solomon K.V."/>
            <person name="De Groot R."/>
            <person name="Kuo A."/>
            <person name="Mondo S.J."/>
            <person name="Salamov A.A."/>
            <person name="Labutti K."/>
            <person name="Zhao Z."/>
            <person name="Chiniquy J."/>
            <person name="Barry K."/>
            <person name="Brewer H.M."/>
            <person name="Purvine S.O."/>
            <person name="Wright A.T."/>
            <person name="Boxma B."/>
            <person name="Van Alen T."/>
            <person name="Hackstein J.H."/>
            <person name="Baker S.E."/>
            <person name="Grigoriev I.V."/>
            <person name="O'Malley M.A."/>
        </authorList>
    </citation>
    <scope>NUCLEOTIDE SEQUENCE [LARGE SCALE GENOMIC DNA]</scope>
    <source>
        <strain evidence="1 2">G1</strain>
    </source>
</reference>
<protein>
    <submittedName>
        <fullName evidence="1">Uncharacterized protein</fullName>
    </submittedName>
</protein>
<gene>
    <name evidence="1" type="ORF">LY90DRAFT_670009</name>
</gene>
<comment type="caution">
    <text evidence="1">The sequence shown here is derived from an EMBL/GenBank/DDBJ whole genome shotgun (WGS) entry which is preliminary data.</text>
</comment>
<dbReference type="Proteomes" id="UP000193920">
    <property type="component" value="Unassembled WGS sequence"/>
</dbReference>
<proteinExistence type="predicted"/>
<name>A0A1Y2D559_9FUNG</name>
<dbReference type="EMBL" id="MCOG01000085">
    <property type="protein sequence ID" value="ORY54403.1"/>
    <property type="molecule type" value="Genomic_DNA"/>
</dbReference>
<evidence type="ECO:0000313" key="2">
    <source>
        <dbReference type="Proteomes" id="UP000193920"/>
    </source>
</evidence>
<sequence length="317" mass="37196">MVTINNPLNRKHSIFLNCSNINNDEKNLKKLLRLNRMKKSKHILYDIYNQSDSDFIGNTTNERNEFFKKNTLSFNQYEEHIIPKTQNNSKMIMKKNKSLMDKQKFIKGSHKNDNSEDYKLVKIMKNNINLEEDERSETNYCNFQYGTLIENKEVARCVKSYLTNWTTFIKNIGDDNKISYKKNSNYEDDNDENNFLLRDSTYSKEKLINNVGYLTPTSQKDDSCSFEGTTLINQGEVGLSFREDNKHIEDVTLNDYSPIIIDNFDDICPFENNIYEDERMRSILNAKVLPNDYIGKIPSIPEKPIGELGKLMEKYKI</sequence>
<evidence type="ECO:0000313" key="1">
    <source>
        <dbReference type="EMBL" id="ORY54403.1"/>
    </source>
</evidence>
<dbReference type="OrthoDB" id="2156670at2759"/>
<dbReference type="AlphaFoldDB" id="A0A1Y2D559"/>
<keyword evidence="2" id="KW-1185">Reference proteome</keyword>